<evidence type="ECO:0000313" key="2">
    <source>
        <dbReference type="Proteomes" id="UP000236520"/>
    </source>
</evidence>
<name>A0A2J7ZE31_STRMQ</name>
<dbReference type="EMBL" id="LJIW01000001">
    <property type="protein sequence ID" value="PNG98536.1"/>
    <property type="molecule type" value="Genomic_DNA"/>
</dbReference>
<reference evidence="1 2" key="1">
    <citation type="submission" date="2015-09" db="EMBL/GenBank/DDBJ databases">
        <title>Genome sequence, genome mining and natural product profiling of a biocontrol bacterium Streptomyces malaysiensis F913.</title>
        <authorList>
            <person name="Xu Y."/>
            <person name="Wei J."/>
            <person name="Xie J."/>
            <person name="Li T."/>
            <person name="Zhou Z."/>
        </authorList>
    </citation>
    <scope>NUCLEOTIDE SEQUENCE [LARGE SCALE GENOMIC DNA]</scope>
    <source>
        <strain evidence="1 2">F913</strain>
    </source>
</reference>
<organism evidence="1 2">
    <name type="scientific">Streptomyces malaysiensis</name>
    <dbReference type="NCBI Taxonomy" id="92644"/>
    <lineage>
        <taxon>Bacteria</taxon>
        <taxon>Bacillati</taxon>
        <taxon>Actinomycetota</taxon>
        <taxon>Actinomycetes</taxon>
        <taxon>Kitasatosporales</taxon>
        <taxon>Streptomycetaceae</taxon>
        <taxon>Streptomyces</taxon>
        <taxon>Streptomyces violaceusniger group</taxon>
    </lineage>
</organism>
<gene>
    <name evidence="1" type="ORF">SMF913_14561</name>
</gene>
<keyword evidence="2" id="KW-1185">Reference proteome</keyword>
<comment type="caution">
    <text evidence="1">The sequence shown here is derived from an EMBL/GenBank/DDBJ whole genome shotgun (WGS) entry which is preliminary data.</text>
</comment>
<sequence>MLRQTISKNHNCFEGSRHVDQVTAGQLYLNYLAYLFWTALLLDQIS</sequence>
<proteinExistence type="predicted"/>
<protein>
    <submittedName>
        <fullName evidence="1">Uncharacterized protein</fullName>
    </submittedName>
</protein>
<evidence type="ECO:0000313" key="1">
    <source>
        <dbReference type="EMBL" id="PNG98536.1"/>
    </source>
</evidence>
<dbReference type="Proteomes" id="UP000236520">
    <property type="component" value="Unassembled WGS sequence"/>
</dbReference>
<dbReference type="AlphaFoldDB" id="A0A2J7ZE31"/>
<accession>A0A2J7ZE31</accession>